<evidence type="ECO:0000313" key="3">
    <source>
        <dbReference type="Proteomes" id="UP000027734"/>
    </source>
</evidence>
<feature type="transmembrane region" description="Helical" evidence="1">
    <location>
        <begin position="32"/>
        <end position="51"/>
    </location>
</feature>
<keyword evidence="1" id="KW-0812">Transmembrane</keyword>
<gene>
    <name evidence="2" type="ORF">DSW25_14000</name>
</gene>
<dbReference type="Proteomes" id="UP000027734">
    <property type="component" value="Unassembled WGS sequence"/>
</dbReference>
<dbReference type="EMBL" id="JAMC01000005">
    <property type="protein sequence ID" value="KEJ88757.1"/>
    <property type="molecule type" value="Genomic_DNA"/>
</dbReference>
<keyword evidence="3" id="KW-1185">Reference proteome</keyword>
<sequence>MNDPWDDILADDEEILWQGRPSPLFAMSRADFIPMIFGLTFSAFALLWMSFAAIGGALMWLAGLPHFAVGMALALYAICRDTVARRYSYYTLTNQRAIIGLFYPWRGRSLRKFRITKNTKISTDHEHTVVFGRAGRSKRHPFPTRAPQFSRIDDAEKVYHLMRQIQKEKS</sequence>
<dbReference type="GO" id="GO:0016740">
    <property type="term" value="F:transferase activity"/>
    <property type="evidence" value="ECO:0007669"/>
    <property type="project" value="UniProtKB-KW"/>
</dbReference>
<protein>
    <submittedName>
        <fullName evidence="2">Aspartate carbamoyltransferase catalytic subunit</fullName>
    </submittedName>
</protein>
<keyword evidence="1" id="KW-1133">Transmembrane helix</keyword>
<dbReference type="AlphaFoldDB" id="A0A073ITM3"/>
<name>A0A073ITM3_9RHOB</name>
<dbReference type="STRING" id="1300350.Z948_2276"/>
<keyword evidence="1" id="KW-0472">Membrane</keyword>
<evidence type="ECO:0000313" key="2">
    <source>
        <dbReference type="EMBL" id="KEJ88757.1"/>
    </source>
</evidence>
<dbReference type="eggNOG" id="ENOG5032SUV">
    <property type="taxonomic scope" value="Bacteria"/>
</dbReference>
<organism evidence="2 3">
    <name type="scientific">Sulfitobacter donghicola DSW-25 = KCTC 12864 = JCM 14565</name>
    <dbReference type="NCBI Taxonomy" id="1300350"/>
    <lineage>
        <taxon>Bacteria</taxon>
        <taxon>Pseudomonadati</taxon>
        <taxon>Pseudomonadota</taxon>
        <taxon>Alphaproteobacteria</taxon>
        <taxon>Rhodobacterales</taxon>
        <taxon>Roseobacteraceae</taxon>
        <taxon>Sulfitobacter</taxon>
    </lineage>
</organism>
<proteinExistence type="predicted"/>
<comment type="caution">
    <text evidence="2">The sequence shown here is derived from an EMBL/GenBank/DDBJ whole genome shotgun (WGS) entry which is preliminary data.</text>
</comment>
<dbReference type="OrthoDB" id="199424at2"/>
<evidence type="ECO:0000256" key="1">
    <source>
        <dbReference type="SAM" id="Phobius"/>
    </source>
</evidence>
<accession>A0A073ITM3</accession>
<feature type="transmembrane region" description="Helical" evidence="1">
    <location>
        <begin position="57"/>
        <end position="79"/>
    </location>
</feature>
<dbReference type="RefSeq" id="WP_025059639.1">
    <property type="nucleotide sequence ID" value="NZ_JAMC01000005.1"/>
</dbReference>
<reference evidence="2 3" key="1">
    <citation type="submission" date="2014-01" db="EMBL/GenBank/DDBJ databases">
        <title>Sulfitobacter donghicola JCM 14565 Genome Sequencing.</title>
        <authorList>
            <person name="Lai Q."/>
            <person name="Hong Z."/>
        </authorList>
    </citation>
    <scope>NUCLEOTIDE SEQUENCE [LARGE SCALE GENOMIC DNA]</scope>
    <source>
        <strain evidence="2 3">JCM 14565</strain>
    </source>
</reference>
<keyword evidence="2" id="KW-0808">Transferase</keyword>